<comment type="caution">
    <text evidence="3">The sequence shown here is derived from an EMBL/GenBank/DDBJ whole genome shotgun (WGS) entry which is preliminary data.</text>
</comment>
<dbReference type="EMBL" id="CAUYUE010000001">
    <property type="protein sequence ID" value="CAK0732625.1"/>
    <property type="molecule type" value="Genomic_DNA"/>
</dbReference>
<name>A0AAV1HQ27_9CHLO</name>
<protein>
    <submittedName>
        <fullName evidence="3">Uncharacterized protein</fullName>
    </submittedName>
</protein>
<evidence type="ECO:0000313" key="3">
    <source>
        <dbReference type="EMBL" id="CAK0732625.1"/>
    </source>
</evidence>
<evidence type="ECO:0000256" key="2">
    <source>
        <dbReference type="SAM" id="Phobius"/>
    </source>
</evidence>
<evidence type="ECO:0000313" key="4">
    <source>
        <dbReference type="Proteomes" id="UP001314263"/>
    </source>
</evidence>
<gene>
    <name evidence="3" type="ORF">CVIRNUC_000157</name>
</gene>
<accession>A0AAV1HQ27</accession>
<feature type="compositionally biased region" description="Low complexity" evidence="1">
    <location>
        <begin position="143"/>
        <end position="154"/>
    </location>
</feature>
<sequence length="416" mass="46275">MSTIESLPGPPSSQRQPRPILQARQTLPQWARRSRGRRYVMLSGALAVALALSVLFATSHRMINLDEQNRPRVKVRVKSWDYMDPDLATVVEMGAGRAGSIESYFSANRSAERERLTRLANPEFSARAGSHLDHTAVLQQAETQEQLQRAQTQLQDDEGSARPQVQQEQHGNLVQEGIWVIDLTVDDTSATKDGGDTYMVKMWKDLEARRQEAELDPAKEAGSDIFELEGSYPGVQRLHALGAQVRAKTGQKPAQEEPGKPQEPGHGAALGVGAGGGAATAEEDLLSGVDTPLRLVTLFRDKEPHQEPVNFKLATWKQDLSRRLQELEEAAARKRWNSRRERSHLFPHIPFVEGILGRALDSEKSVRGLYRPASTQDLLEGPELEQRMADDGRLPDILSDPELMPDWQAQLGMQLA</sequence>
<keyword evidence="2" id="KW-0472">Membrane</keyword>
<organism evidence="3 4">
    <name type="scientific">Coccomyxa viridis</name>
    <dbReference type="NCBI Taxonomy" id="1274662"/>
    <lineage>
        <taxon>Eukaryota</taxon>
        <taxon>Viridiplantae</taxon>
        <taxon>Chlorophyta</taxon>
        <taxon>core chlorophytes</taxon>
        <taxon>Trebouxiophyceae</taxon>
        <taxon>Trebouxiophyceae incertae sedis</taxon>
        <taxon>Coccomyxaceae</taxon>
        <taxon>Coccomyxa</taxon>
    </lineage>
</organism>
<keyword evidence="2" id="KW-0812">Transmembrane</keyword>
<feature type="transmembrane region" description="Helical" evidence="2">
    <location>
        <begin position="39"/>
        <end position="58"/>
    </location>
</feature>
<keyword evidence="2" id="KW-1133">Transmembrane helix</keyword>
<feature type="region of interest" description="Disordered" evidence="1">
    <location>
        <begin position="143"/>
        <end position="169"/>
    </location>
</feature>
<feature type="region of interest" description="Disordered" evidence="1">
    <location>
        <begin position="247"/>
        <end position="276"/>
    </location>
</feature>
<keyword evidence="4" id="KW-1185">Reference proteome</keyword>
<evidence type="ECO:0000256" key="1">
    <source>
        <dbReference type="SAM" id="MobiDB-lite"/>
    </source>
</evidence>
<dbReference type="AlphaFoldDB" id="A0AAV1HQ27"/>
<reference evidence="3 4" key="1">
    <citation type="submission" date="2023-10" db="EMBL/GenBank/DDBJ databases">
        <authorList>
            <person name="Maclean D."/>
            <person name="Macfadyen A."/>
        </authorList>
    </citation>
    <scope>NUCLEOTIDE SEQUENCE [LARGE SCALE GENOMIC DNA]</scope>
</reference>
<dbReference type="Proteomes" id="UP001314263">
    <property type="component" value="Unassembled WGS sequence"/>
</dbReference>
<proteinExistence type="predicted"/>